<proteinExistence type="predicted"/>
<organism evidence="2 3">
    <name type="scientific">Frondihabitans peucedani</name>
    <dbReference type="NCBI Taxonomy" id="598626"/>
    <lineage>
        <taxon>Bacteria</taxon>
        <taxon>Bacillati</taxon>
        <taxon>Actinomycetota</taxon>
        <taxon>Actinomycetes</taxon>
        <taxon>Micrococcales</taxon>
        <taxon>Microbacteriaceae</taxon>
        <taxon>Frondihabitans</taxon>
    </lineage>
</organism>
<dbReference type="Proteomes" id="UP001501594">
    <property type="component" value="Unassembled WGS sequence"/>
</dbReference>
<keyword evidence="3" id="KW-1185">Reference proteome</keyword>
<evidence type="ECO:0000256" key="1">
    <source>
        <dbReference type="SAM" id="MobiDB-lite"/>
    </source>
</evidence>
<name>A0ABP8DZ02_9MICO</name>
<accession>A0ABP8DZ02</accession>
<evidence type="ECO:0000313" key="3">
    <source>
        <dbReference type="Proteomes" id="UP001501594"/>
    </source>
</evidence>
<evidence type="ECO:0000313" key="2">
    <source>
        <dbReference type="EMBL" id="GAA4265188.1"/>
    </source>
</evidence>
<gene>
    <name evidence="2" type="ORF">GCM10022256_08000</name>
</gene>
<dbReference type="EMBL" id="BAABAU010000001">
    <property type="protein sequence ID" value="GAA4265188.1"/>
    <property type="molecule type" value="Genomic_DNA"/>
</dbReference>
<comment type="caution">
    <text evidence="2">The sequence shown here is derived from an EMBL/GenBank/DDBJ whole genome shotgun (WGS) entry which is preliminary data.</text>
</comment>
<protein>
    <submittedName>
        <fullName evidence="2">Uncharacterized protein</fullName>
    </submittedName>
</protein>
<feature type="region of interest" description="Disordered" evidence="1">
    <location>
        <begin position="37"/>
        <end position="61"/>
    </location>
</feature>
<sequence>MQRQERGHRIALLRHRELADESQPVARVQLDVGPGRGQLDAAADLDTRPGGSGVAQKILQQ</sequence>
<reference evidence="3" key="1">
    <citation type="journal article" date="2019" name="Int. J. Syst. Evol. Microbiol.">
        <title>The Global Catalogue of Microorganisms (GCM) 10K type strain sequencing project: providing services to taxonomists for standard genome sequencing and annotation.</title>
        <authorList>
            <consortium name="The Broad Institute Genomics Platform"/>
            <consortium name="The Broad Institute Genome Sequencing Center for Infectious Disease"/>
            <person name="Wu L."/>
            <person name="Ma J."/>
        </authorList>
    </citation>
    <scope>NUCLEOTIDE SEQUENCE [LARGE SCALE GENOMIC DNA]</scope>
    <source>
        <strain evidence="3">JCM 17442</strain>
    </source>
</reference>